<evidence type="ECO:0000256" key="2">
    <source>
        <dbReference type="ARBA" id="ARBA00022723"/>
    </source>
</evidence>
<dbReference type="GO" id="GO:0019301">
    <property type="term" value="P:rhamnose catabolic process"/>
    <property type="evidence" value="ECO:0007669"/>
    <property type="project" value="TreeGrafter"/>
</dbReference>
<keyword evidence="4 6" id="KW-0413">Isomerase</keyword>
<keyword evidence="1" id="KW-0963">Cytoplasm</keyword>
<dbReference type="GO" id="GO:0019324">
    <property type="term" value="P:L-lyxose metabolic process"/>
    <property type="evidence" value="ECO:0007669"/>
    <property type="project" value="TreeGrafter"/>
</dbReference>
<dbReference type="Pfam" id="PF06134">
    <property type="entry name" value="RhaA"/>
    <property type="match status" value="1"/>
</dbReference>
<reference evidence="6" key="1">
    <citation type="submission" date="2020-10" db="EMBL/GenBank/DDBJ databases">
        <authorList>
            <person name="Gilroy R."/>
        </authorList>
    </citation>
    <scope>NUCLEOTIDE SEQUENCE</scope>
    <source>
        <strain evidence="6">ChiBcec16-1751</strain>
    </source>
</reference>
<proteinExistence type="predicted"/>
<dbReference type="SUPFAM" id="SSF51658">
    <property type="entry name" value="Xylose isomerase-like"/>
    <property type="match status" value="1"/>
</dbReference>
<keyword evidence="3" id="KW-0464">Manganese</keyword>
<evidence type="ECO:0000256" key="5">
    <source>
        <dbReference type="ARBA" id="ARBA00023308"/>
    </source>
</evidence>
<keyword evidence="2" id="KW-0479">Metal-binding</keyword>
<evidence type="ECO:0000256" key="4">
    <source>
        <dbReference type="ARBA" id="ARBA00023235"/>
    </source>
</evidence>
<dbReference type="GO" id="GO:0030145">
    <property type="term" value="F:manganese ion binding"/>
    <property type="evidence" value="ECO:0007669"/>
    <property type="project" value="InterPro"/>
</dbReference>
<name>A0A9D1FAF4_9FIRM</name>
<dbReference type="PANTHER" id="PTHR30268:SF0">
    <property type="entry name" value="L-RHAMNOSE ISOMERASE"/>
    <property type="match status" value="1"/>
</dbReference>
<reference evidence="6" key="2">
    <citation type="journal article" date="2021" name="PeerJ">
        <title>Extensive microbial diversity within the chicken gut microbiome revealed by metagenomics and culture.</title>
        <authorList>
            <person name="Gilroy R."/>
            <person name="Ravi A."/>
            <person name="Getino M."/>
            <person name="Pursley I."/>
            <person name="Horton D.L."/>
            <person name="Alikhan N.F."/>
            <person name="Baker D."/>
            <person name="Gharbi K."/>
            <person name="Hall N."/>
            <person name="Watson M."/>
            <person name="Adriaenssens E.M."/>
            <person name="Foster-Nyarko E."/>
            <person name="Jarju S."/>
            <person name="Secka A."/>
            <person name="Antonio M."/>
            <person name="Oren A."/>
            <person name="Chaudhuri R.R."/>
            <person name="La Ragione R."/>
            <person name="Hildebrand F."/>
            <person name="Pallen M.J."/>
        </authorList>
    </citation>
    <scope>NUCLEOTIDE SEQUENCE</scope>
    <source>
        <strain evidence="6">ChiBcec16-1751</strain>
    </source>
</reference>
<evidence type="ECO:0000313" key="7">
    <source>
        <dbReference type="Proteomes" id="UP000886741"/>
    </source>
</evidence>
<evidence type="ECO:0000256" key="1">
    <source>
        <dbReference type="ARBA" id="ARBA00022490"/>
    </source>
</evidence>
<organism evidence="6 7">
    <name type="scientific">Candidatus Avoscillospira avistercoris</name>
    <dbReference type="NCBI Taxonomy" id="2840707"/>
    <lineage>
        <taxon>Bacteria</taxon>
        <taxon>Bacillati</taxon>
        <taxon>Bacillota</taxon>
        <taxon>Clostridia</taxon>
        <taxon>Eubacteriales</taxon>
        <taxon>Oscillospiraceae</taxon>
        <taxon>Oscillospiraceae incertae sedis</taxon>
        <taxon>Candidatus Avoscillospira</taxon>
    </lineage>
</organism>
<gene>
    <name evidence="6" type="ORF">IAA83_08220</name>
</gene>
<dbReference type="EMBL" id="DVJJ01000121">
    <property type="protein sequence ID" value="HIS65339.1"/>
    <property type="molecule type" value="Genomic_DNA"/>
</dbReference>
<dbReference type="InterPro" id="IPR050337">
    <property type="entry name" value="L-rhamnose_isomerase"/>
</dbReference>
<dbReference type="PANTHER" id="PTHR30268">
    <property type="entry name" value="L-RHAMNOSE ISOMERASE"/>
    <property type="match status" value="1"/>
</dbReference>
<accession>A0A9D1FAF4</accession>
<evidence type="ECO:0000313" key="6">
    <source>
        <dbReference type="EMBL" id="HIS65339.1"/>
    </source>
</evidence>
<dbReference type="GO" id="GO:0008740">
    <property type="term" value="F:L-rhamnose isomerase activity"/>
    <property type="evidence" value="ECO:0007669"/>
    <property type="project" value="InterPro"/>
</dbReference>
<keyword evidence="5" id="KW-0684">Rhamnose metabolism</keyword>
<sequence>MYQPEASDIQRAYEEARRVYAALGVDTEQALKAFETVGISIHSWAGDDVTGFEKHENVHSENTVTGNYPGAARNGAELRQDLDQAMRFSPCTHRLGLQSMYAEPKTPKERCDYDVEDFRDWIEFAKERHMAVDYNVSYFTHPMMKDGCSLASPDDEVRAYWVKAGINGRRICEAIGRELGCRVFNNTWTPDGTKDNTADRMGYRRRLKDSLDQIYAESMDSRYLCDCMEGKVFSIANECFTAGSHDFYIAYAAKHNLGLTIDTGHFHPTENYADKISAVYPFVGGLMFHLSRGVRWDSDHTLIQEDGLFQVFQELKRADLLGRGNVAIGLDFFDAQVNRVTAWIVGLRAAGKALLAALLEPTHLLQEAEAAGNLGKRMALLDECKNLPVNAVWDYLCWKKQAGVGPGWLEEMDRYEREVQFQRT</sequence>
<comment type="caution">
    <text evidence="6">The sequence shown here is derived from an EMBL/GenBank/DDBJ whole genome shotgun (WGS) entry which is preliminary data.</text>
</comment>
<dbReference type="InterPro" id="IPR036237">
    <property type="entry name" value="Xyl_isomerase-like_sf"/>
</dbReference>
<dbReference type="InterPro" id="IPR009308">
    <property type="entry name" value="Rhamnose_isomerase"/>
</dbReference>
<protein>
    <submittedName>
        <fullName evidence="6">L-rhamnose isomerase</fullName>
    </submittedName>
</protein>
<dbReference type="AlphaFoldDB" id="A0A9D1FAF4"/>
<dbReference type="Proteomes" id="UP000886741">
    <property type="component" value="Unassembled WGS sequence"/>
</dbReference>
<dbReference type="Gene3D" id="3.20.20.150">
    <property type="entry name" value="Divalent-metal-dependent TIM barrel enzymes"/>
    <property type="match status" value="1"/>
</dbReference>
<evidence type="ECO:0000256" key="3">
    <source>
        <dbReference type="ARBA" id="ARBA00023211"/>
    </source>
</evidence>